<protein>
    <submittedName>
        <fullName evidence="1">Uncharacterized protein</fullName>
    </submittedName>
</protein>
<sequence>MPACQTKRRGTGGNVSIHYRRVATVARGGSSCETRRQRGTG</sequence>
<organism evidence="1">
    <name type="scientific">Siphoviridae sp. ctXPh6</name>
    <dbReference type="NCBI Taxonomy" id="2827578"/>
    <lineage>
        <taxon>Viruses</taxon>
        <taxon>Duplodnaviria</taxon>
        <taxon>Heunggongvirae</taxon>
        <taxon>Uroviricota</taxon>
        <taxon>Caudoviricetes</taxon>
    </lineage>
</organism>
<evidence type="ECO:0000313" key="1">
    <source>
        <dbReference type="EMBL" id="DAD70269.1"/>
    </source>
</evidence>
<accession>A0A8S5LJI3</accession>
<reference evidence="1" key="1">
    <citation type="journal article" date="2021" name="Proc. Natl. Acad. Sci. U.S.A.">
        <title>A Catalog of Tens of Thousands of Viruses from Human Metagenomes Reveals Hidden Associations with Chronic Diseases.</title>
        <authorList>
            <person name="Tisza M.J."/>
            <person name="Buck C.B."/>
        </authorList>
    </citation>
    <scope>NUCLEOTIDE SEQUENCE</scope>
    <source>
        <strain evidence="1">CtXPh6</strain>
    </source>
</reference>
<name>A0A8S5LJI3_9CAUD</name>
<dbReference type="EMBL" id="BK015862">
    <property type="protein sequence ID" value="DAD70269.1"/>
    <property type="molecule type" value="Genomic_DNA"/>
</dbReference>
<proteinExistence type="predicted"/>